<dbReference type="PROSITE" id="PS50977">
    <property type="entry name" value="HTH_TETR_2"/>
    <property type="match status" value="1"/>
</dbReference>
<dbReference type="PRINTS" id="PR00455">
    <property type="entry name" value="HTHTETR"/>
</dbReference>
<feature type="domain" description="HTH tetR-type" evidence="5">
    <location>
        <begin position="18"/>
        <end position="78"/>
    </location>
</feature>
<evidence type="ECO:0000256" key="3">
    <source>
        <dbReference type="ARBA" id="ARBA00023163"/>
    </source>
</evidence>
<dbReference type="AlphaFoldDB" id="A0A1Q8V968"/>
<accession>A0A1Q8V968</accession>
<evidence type="ECO:0000259" key="5">
    <source>
        <dbReference type="PROSITE" id="PS50977"/>
    </source>
</evidence>
<dbReference type="InterPro" id="IPR001647">
    <property type="entry name" value="HTH_TetR"/>
</dbReference>
<dbReference type="Gene3D" id="1.10.357.10">
    <property type="entry name" value="Tetracycline Repressor, domain 2"/>
    <property type="match status" value="1"/>
</dbReference>
<reference evidence="6 7" key="1">
    <citation type="submission" date="2016-12" db="EMBL/GenBank/DDBJ databases">
        <title>Genomic Comparison of strains in the 'Actinomyces naeslundii' Group.</title>
        <authorList>
            <person name="Mughal S.R."/>
            <person name="Do T."/>
            <person name="Gilbert S.C."/>
            <person name="Witherden E.A."/>
            <person name="Didelot X."/>
            <person name="Beighton D."/>
        </authorList>
    </citation>
    <scope>NUCLEOTIDE SEQUENCE [LARGE SCALE GENOMIC DNA]</scope>
    <source>
        <strain evidence="6 7">CCUG 33920</strain>
    </source>
</reference>
<organism evidence="6 7">
    <name type="scientific">Actinomyces oris</name>
    <dbReference type="NCBI Taxonomy" id="544580"/>
    <lineage>
        <taxon>Bacteria</taxon>
        <taxon>Bacillati</taxon>
        <taxon>Actinomycetota</taxon>
        <taxon>Actinomycetes</taxon>
        <taxon>Actinomycetales</taxon>
        <taxon>Actinomycetaceae</taxon>
        <taxon>Actinomyces</taxon>
    </lineage>
</organism>
<evidence type="ECO:0000256" key="4">
    <source>
        <dbReference type="PROSITE-ProRule" id="PRU00335"/>
    </source>
</evidence>
<dbReference type="GO" id="GO:0000976">
    <property type="term" value="F:transcription cis-regulatory region binding"/>
    <property type="evidence" value="ECO:0007669"/>
    <property type="project" value="TreeGrafter"/>
</dbReference>
<name>A0A1Q8V968_9ACTO</name>
<comment type="caution">
    <text evidence="6">The sequence shown here is derived from an EMBL/GenBank/DDBJ whole genome shotgun (WGS) entry which is preliminary data.</text>
</comment>
<evidence type="ECO:0000313" key="7">
    <source>
        <dbReference type="Proteomes" id="UP000186857"/>
    </source>
</evidence>
<evidence type="ECO:0000256" key="1">
    <source>
        <dbReference type="ARBA" id="ARBA00023015"/>
    </source>
</evidence>
<keyword evidence="1" id="KW-0805">Transcription regulation</keyword>
<proteinExistence type="predicted"/>
<dbReference type="InterPro" id="IPR050109">
    <property type="entry name" value="HTH-type_TetR-like_transc_reg"/>
</dbReference>
<dbReference type="Proteomes" id="UP000186857">
    <property type="component" value="Unassembled WGS sequence"/>
</dbReference>
<gene>
    <name evidence="6" type="ORF">BKH29_06170</name>
</gene>
<dbReference type="SUPFAM" id="SSF46689">
    <property type="entry name" value="Homeodomain-like"/>
    <property type="match status" value="1"/>
</dbReference>
<dbReference type="EMBL" id="MSKJ01000013">
    <property type="protein sequence ID" value="OLO44627.1"/>
    <property type="molecule type" value="Genomic_DNA"/>
</dbReference>
<dbReference type="OrthoDB" id="7252896at2"/>
<dbReference type="GO" id="GO:0003700">
    <property type="term" value="F:DNA-binding transcription factor activity"/>
    <property type="evidence" value="ECO:0007669"/>
    <property type="project" value="TreeGrafter"/>
</dbReference>
<dbReference type="InterPro" id="IPR009057">
    <property type="entry name" value="Homeodomain-like_sf"/>
</dbReference>
<dbReference type="Pfam" id="PF00440">
    <property type="entry name" value="TetR_N"/>
    <property type="match status" value="1"/>
</dbReference>
<keyword evidence="3" id="KW-0804">Transcription</keyword>
<dbReference type="PANTHER" id="PTHR30055">
    <property type="entry name" value="HTH-TYPE TRANSCRIPTIONAL REGULATOR RUTR"/>
    <property type="match status" value="1"/>
</dbReference>
<sequence length="207" mass="22541">MTSSTDPPAAERTLRKRENTRARLIEAAADIIASKGIASTRIDDVVKQAGFTRGAFYSNYSSLQDILTEAIVTRSNTLLSRVTQAIDSFEGAPTMDSLMELLEAIRPEARTIYLLTTEYSLFQLRNPDSPTIPGTARADFTARLSGTVEKVLIRMGRRPTVPTASLADLVSLLFMDSITESIDGSRLRDLIEAVIIGLSTPTNADDA</sequence>
<feature type="DNA-binding region" description="H-T-H motif" evidence="4">
    <location>
        <begin position="41"/>
        <end position="60"/>
    </location>
</feature>
<keyword evidence="2 4" id="KW-0238">DNA-binding</keyword>
<dbReference type="PANTHER" id="PTHR30055:SF234">
    <property type="entry name" value="HTH-TYPE TRANSCRIPTIONAL REGULATOR BETI"/>
    <property type="match status" value="1"/>
</dbReference>
<protein>
    <submittedName>
        <fullName evidence="6">TetR family transcriptional regulator</fullName>
    </submittedName>
</protein>
<dbReference type="RefSeq" id="WP_075376693.1">
    <property type="nucleotide sequence ID" value="NZ_MSKJ01000013.1"/>
</dbReference>
<evidence type="ECO:0000256" key="2">
    <source>
        <dbReference type="ARBA" id="ARBA00023125"/>
    </source>
</evidence>
<evidence type="ECO:0000313" key="6">
    <source>
        <dbReference type="EMBL" id="OLO44627.1"/>
    </source>
</evidence>